<evidence type="ECO:0000313" key="1">
    <source>
        <dbReference type="EMBL" id="KXG51027.1"/>
    </source>
</evidence>
<dbReference type="OMA" id="GYNTYLQ"/>
<dbReference type="RefSeq" id="XP_040649563.1">
    <property type="nucleotide sequence ID" value="XM_040794313.1"/>
</dbReference>
<gene>
    <name evidence="1" type="ORF">PGRI_065990</name>
</gene>
<name>A0A135LPY4_PENPA</name>
<dbReference type="Proteomes" id="UP000070168">
    <property type="component" value="Unassembled WGS sequence"/>
</dbReference>
<comment type="caution">
    <text evidence="1">The sequence shown here is derived from an EMBL/GenBank/DDBJ whole genome shotgun (WGS) entry which is preliminary data.</text>
</comment>
<organism evidence="1 2">
    <name type="scientific">Penicillium patulum</name>
    <name type="common">Penicillium griseofulvum</name>
    <dbReference type="NCBI Taxonomy" id="5078"/>
    <lineage>
        <taxon>Eukaryota</taxon>
        <taxon>Fungi</taxon>
        <taxon>Dikarya</taxon>
        <taxon>Ascomycota</taxon>
        <taxon>Pezizomycotina</taxon>
        <taxon>Eurotiomycetes</taxon>
        <taxon>Eurotiomycetidae</taxon>
        <taxon>Eurotiales</taxon>
        <taxon>Aspergillaceae</taxon>
        <taxon>Penicillium</taxon>
    </lineage>
</organism>
<protein>
    <submittedName>
        <fullName evidence="1">Uncharacterized protein</fullName>
    </submittedName>
</protein>
<dbReference type="GeneID" id="63709613"/>
<reference evidence="1 2" key="1">
    <citation type="journal article" date="2016" name="BMC Genomics">
        <title>Genome sequencing and secondary metabolism of the postharvest pathogen Penicillium griseofulvum.</title>
        <authorList>
            <person name="Banani H."/>
            <person name="Marcet-Houben M."/>
            <person name="Ballester A.R."/>
            <person name="Abbruscato P."/>
            <person name="Gonzalez-Candelas L."/>
            <person name="Gabaldon T."/>
            <person name="Spadaro D."/>
        </authorList>
    </citation>
    <scope>NUCLEOTIDE SEQUENCE [LARGE SCALE GENOMIC DNA]</scope>
    <source>
        <strain evidence="1 2">PG3</strain>
    </source>
</reference>
<keyword evidence="2" id="KW-1185">Reference proteome</keyword>
<dbReference type="OrthoDB" id="3231004at2759"/>
<accession>A0A135LPY4</accession>
<dbReference type="EMBL" id="LHQR01000044">
    <property type="protein sequence ID" value="KXG51027.1"/>
    <property type="molecule type" value="Genomic_DNA"/>
</dbReference>
<sequence>MAGQTKVPFVGVSFCGNSTSVPVRASQIWEKKAAELNLDFNFLNRTEIKQSLLTYLVKVDIQRQPSVATKYNFNWEPSSSDSQGKYGDRFISNFIEGGALFARVSILTNEKSSLYELKQAAKVVFTAYGAKVELNDDMKAKIAMIQNTSEVKIYLYYAGTPVKVEAVDGAQNDLTRLKEIADSFSNNASTHKYKRFALLERYTNIFNFKDEFTPLDYEDAKTRSWTVFTDFVEYSAIQEMIRAIDSGNYTNGRSDRDRLDEKASTQLQEFRDWVKDVAKEPEKCKSLPPVPYPSEFQTEVLLALKTTKYIAQTIHLNNKKTHSVIDDHKHDNAEELFSFKAYDFGQALGTSKIIFGKNSEGDSYICMMGRESITAGYKQICELWGFEKKLEKLVDKKVGVYPIVGMGTIELELEDATPRKDDDYSFYVKT</sequence>
<evidence type="ECO:0000313" key="2">
    <source>
        <dbReference type="Proteomes" id="UP000070168"/>
    </source>
</evidence>
<proteinExistence type="predicted"/>
<dbReference type="STRING" id="5078.A0A135LPY4"/>
<dbReference type="AlphaFoldDB" id="A0A135LPY4"/>